<dbReference type="AlphaFoldDB" id="A0A829ZG32"/>
<sequence>MGKIITIVNRKGGCGKTTTTKNLGYSLAKKGYRVLLVDYDPQCNTTKGLSKRNYKKTVIDMINGTDVRRCIYNTRYDMDILPGNKFLASEEIAKRIITDQMNLILNDYDFIINDTSPYFNKLTAEILFVTNLAIIPTIIEPDSLDGMSTTINELEELCDYDVRYKILLTQVNNLKSTHDDVETLDENLEDLILNTKIRFHRYAVKRARMKQQPLAKRYRRASVTKDYEELANEIIREVDLIW</sequence>
<reference evidence="2 3" key="1">
    <citation type="journal article" date="2020" name="Microbiome">
        <title>Single-cell genomics of uncultured bacteria reveals dietary fiber responders in the mouse gut microbiota.</title>
        <authorList>
            <person name="Chijiiwa R."/>
            <person name="Hosokawa M."/>
            <person name="Kogawa M."/>
            <person name="Nishikawa Y."/>
            <person name="Ide K."/>
            <person name="Sakanashi C."/>
            <person name="Takahashi K."/>
            <person name="Takeyama H."/>
        </authorList>
    </citation>
    <scope>NUCLEOTIDE SEQUENCE [LARGE SCALE GENOMIC DNA]</scope>
    <source>
        <strain evidence="2">IMSAGC_017</strain>
    </source>
</reference>
<protein>
    <submittedName>
        <fullName evidence="2">Sporulation initiation inhibitor protein Soj</fullName>
        <ecNumber evidence="2">3.6.-.-</ecNumber>
    </submittedName>
</protein>
<dbReference type="CDD" id="cd02042">
    <property type="entry name" value="ParAB_family"/>
    <property type="match status" value="1"/>
</dbReference>
<dbReference type="InterPro" id="IPR027417">
    <property type="entry name" value="P-loop_NTPase"/>
</dbReference>
<organism evidence="2 3">
    <name type="scientific">Thomasclavelia cocleata</name>
    <dbReference type="NCBI Taxonomy" id="69824"/>
    <lineage>
        <taxon>Bacteria</taxon>
        <taxon>Bacillati</taxon>
        <taxon>Bacillota</taxon>
        <taxon>Erysipelotrichia</taxon>
        <taxon>Erysipelotrichales</taxon>
        <taxon>Coprobacillaceae</taxon>
        <taxon>Thomasclavelia</taxon>
    </lineage>
</organism>
<dbReference type="Proteomes" id="UP000490821">
    <property type="component" value="Unassembled WGS sequence"/>
</dbReference>
<accession>A0A829ZG32</accession>
<keyword evidence="2" id="KW-0378">Hydrolase</keyword>
<dbReference type="InterPro" id="IPR025669">
    <property type="entry name" value="AAA_dom"/>
</dbReference>
<proteinExistence type="predicted"/>
<dbReference type="EC" id="3.6.-.-" evidence="2"/>
<evidence type="ECO:0000259" key="1">
    <source>
        <dbReference type="Pfam" id="PF13614"/>
    </source>
</evidence>
<gene>
    <name evidence="2" type="primary">soj_3</name>
    <name evidence="2" type="ORF">IMSAGC017_01940</name>
</gene>
<dbReference type="GO" id="GO:0016787">
    <property type="term" value="F:hydrolase activity"/>
    <property type="evidence" value="ECO:0007669"/>
    <property type="project" value="UniProtKB-KW"/>
</dbReference>
<comment type="caution">
    <text evidence="2">The sequence shown here is derived from an EMBL/GenBank/DDBJ whole genome shotgun (WGS) entry which is preliminary data.</text>
</comment>
<evidence type="ECO:0000313" key="2">
    <source>
        <dbReference type="EMBL" id="GFI41894.1"/>
    </source>
</evidence>
<dbReference type="PANTHER" id="PTHR13696:SF99">
    <property type="entry name" value="COBYRINIC ACID AC-DIAMIDE SYNTHASE"/>
    <property type="match status" value="1"/>
</dbReference>
<dbReference type="Gene3D" id="3.40.50.300">
    <property type="entry name" value="P-loop containing nucleotide triphosphate hydrolases"/>
    <property type="match status" value="1"/>
</dbReference>
<name>A0A829ZG32_9FIRM</name>
<dbReference type="PANTHER" id="PTHR13696">
    <property type="entry name" value="P-LOOP CONTAINING NUCLEOSIDE TRIPHOSPHATE HYDROLASE"/>
    <property type="match status" value="1"/>
</dbReference>
<dbReference type="SUPFAM" id="SSF52540">
    <property type="entry name" value="P-loop containing nucleoside triphosphate hydrolases"/>
    <property type="match status" value="1"/>
</dbReference>
<dbReference type="EMBL" id="BLMI01000238">
    <property type="protein sequence ID" value="GFI41894.1"/>
    <property type="molecule type" value="Genomic_DNA"/>
</dbReference>
<dbReference type="Pfam" id="PF13614">
    <property type="entry name" value="AAA_31"/>
    <property type="match status" value="1"/>
</dbReference>
<evidence type="ECO:0000313" key="3">
    <source>
        <dbReference type="Proteomes" id="UP000490821"/>
    </source>
</evidence>
<dbReference type="RefSeq" id="WP_172473073.1">
    <property type="nucleotide sequence ID" value="NZ_BLMI01000238.1"/>
</dbReference>
<dbReference type="InterPro" id="IPR050678">
    <property type="entry name" value="DNA_Partitioning_ATPase"/>
</dbReference>
<feature type="domain" description="AAA" evidence="1">
    <location>
        <begin position="3"/>
        <end position="158"/>
    </location>
</feature>